<dbReference type="Proteomes" id="UP000253551">
    <property type="component" value="Unassembled WGS sequence"/>
</dbReference>
<dbReference type="PANTHER" id="PTHR47263">
    <property type="entry name" value="ADENYLATE CYCLASE ACTIVATION PROTEIN GIT1"/>
    <property type="match status" value="1"/>
</dbReference>
<reference evidence="2 3" key="1">
    <citation type="journal article" date="2018" name="G3 (Bethesda)">
        <title>Phylogenetic and Phylogenomic Definition of Rhizopus Species.</title>
        <authorList>
            <person name="Gryganskyi A.P."/>
            <person name="Golan J."/>
            <person name="Dolatabadi S."/>
            <person name="Mondo S."/>
            <person name="Robb S."/>
            <person name="Idnurm A."/>
            <person name="Muszewska A."/>
            <person name="Steczkiewicz K."/>
            <person name="Masonjones S."/>
            <person name="Liao H.L."/>
            <person name="Gajdeczka M.T."/>
            <person name="Anike F."/>
            <person name="Vuek A."/>
            <person name="Anishchenko I.M."/>
            <person name="Voigt K."/>
            <person name="de Hoog G.S."/>
            <person name="Smith M.E."/>
            <person name="Heitman J."/>
            <person name="Vilgalys R."/>
            <person name="Stajich J.E."/>
        </authorList>
    </citation>
    <scope>NUCLEOTIDE SEQUENCE [LARGE SCALE GENOMIC DNA]</scope>
    <source>
        <strain evidence="2 3">LSU 92-RS-03</strain>
    </source>
</reference>
<sequence>MANVSAKPTIKRGGMTSSKRTSSRPINPDIVYDYALRCAIRAYLEQTDKKFDNNDVSPSSSLSKKKEDRTSSRQHSLTSLTDKFSDGDKKNDKLNREIVKGLARRLEDVYKGKDTSFPEYSDERFRTASKQVKKHLEGQRYRPTSSIIDTVIMFLKTSEAELKADQPNPAVWYEDLNQFVTGFVELVIKTIQEDSPSSATPELMKSLAGFCVTPNKRHSQKKPIAYPPANNSTPEADKRISLSSTTSNKSNVESLE</sequence>
<keyword evidence="3" id="KW-1185">Reference proteome</keyword>
<feature type="compositionally biased region" description="Polar residues" evidence="1">
    <location>
        <begin position="15"/>
        <end position="25"/>
    </location>
</feature>
<accession>A0A367IPN2</accession>
<feature type="region of interest" description="Disordered" evidence="1">
    <location>
        <begin position="1"/>
        <end position="26"/>
    </location>
</feature>
<name>A0A367IPN2_RHIST</name>
<evidence type="ECO:0000256" key="1">
    <source>
        <dbReference type="SAM" id="MobiDB-lite"/>
    </source>
</evidence>
<dbReference type="InterPro" id="IPR052811">
    <property type="entry name" value="Glucose_resp_signaling"/>
</dbReference>
<feature type="non-terminal residue" evidence="2">
    <location>
        <position position="256"/>
    </location>
</feature>
<comment type="caution">
    <text evidence="2">The sequence shown here is derived from an EMBL/GenBank/DDBJ whole genome shotgun (WGS) entry which is preliminary data.</text>
</comment>
<feature type="compositionally biased region" description="Polar residues" evidence="1">
    <location>
        <begin position="73"/>
        <end position="82"/>
    </location>
</feature>
<evidence type="ECO:0000313" key="3">
    <source>
        <dbReference type="Proteomes" id="UP000253551"/>
    </source>
</evidence>
<feature type="region of interest" description="Disordered" evidence="1">
    <location>
        <begin position="216"/>
        <end position="256"/>
    </location>
</feature>
<dbReference type="STRING" id="4846.A0A367IPN2"/>
<dbReference type="PANTHER" id="PTHR47263:SF1">
    <property type="entry name" value="C2 DOMAIN PROTEIN (AFU_ORTHOLOGUE AFUA_7G02350)"/>
    <property type="match status" value="1"/>
</dbReference>
<feature type="compositionally biased region" description="Polar residues" evidence="1">
    <location>
        <begin position="241"/>
        <end position="256"/>
    </location>
</feature>
<dbReference type="OrthoDB" id="2015333at2759"/>
<dbReference type="AlphaFoldDB" id="A0A367IPN2"/>
<gene>
    <name evidence="2" type="ORF">CU098_006926</name>
</gene>
<evidence type="ECO:0000313" key="2">
    <source>
        <dbReference type="EMBL" id="RCH79596.1"/>
    </source>
</evidence>
<dbReference type="EMBL" id="PJQM01006485">
    <property type="protein sequence ID" value="RCH79596.1"/>
    <property type="molecule type" value="Genomic_DNA"/>
</dbReference>
<protein>
    <submittedName>
        <fullName evidence="2">Uncharacterized protein</fullName>
    </submittedName>
</protein>
<proteinExistence type="predicted"/>
<feature type="region of interest" description="Disordered" evidence="1">
    <location>
        <begin position="50"/>
        <end position="88"/>
    </location>
</feature>
<organism evidence="2 3">
    <name type="scientific">Rhizopus stolonifer</name>
    <name type="common">Rhizopus nigricans</name>
    <dbReference type="NCBI Taxonomy" id="4846"/>
    <lineage>
        <taxon>Eukaryota</taxon>
        <taxon>Fungi</taxon>
        <taxon>Fungi incertae sedis</taxon>
        <taxon>Mucoromycota</taxon>
        <taxon>Mucoromycotina</taxon>
        <taxon>Mucoromycetes</taxon>
        <taxon>Mucorales</taxon>
        <taxon>Mucorineae</taxon>
        <taxon>Rhizopodaceae</taxon>
        <taxon>Rhizopus</taxon>
    </lineage>
</organism>